<dbReference type="Proteomes" id="UP000607197">
    <property type="component" value="Unassembled WGS sequence"/>
</dbReference>
<dbReference type="AlphaFoldDB" id="A0A830F381"/>
<dbReference type="OrthoDB" id="157374at2157"/>
<sequence>MAASSRRARSEVHGALSGASFVRVAARADGDCLAAAGVLAGACEASGLPFQVSVVETPVEAERRFDGVDDGVCVAVGFDAGDASVRSDEASSASASAFESASALGAEPDAALALAGAVAAGRPPEGAPLDAVDGDIDRRPGLCVPTADVADGLAHSLRLHGDVSGDEAQAGALLAELALPAELDDSARRRLASRVALDVTESPAGERAATAIEAALRPHVLPDGPFATLEGYADVLDAVAATAPGLGVAFVLGHGDTPAVLDAWRETARAVHGRLRREAPARYSGCVTFDAADAPLRQTARLVRDYRSREPTAIAVGDDGAAVATHADDVDAHGVLADVVDVDVVAGTPALAWTTEDVDAEAVRGAL</sequence>
<gene>
    <name evidence="1" type="ORF">GCM10009039_15780</name>
</gene>
<protein>
    <recommendedName>
        <fullName evidence="3">Exonuclease RecJ</fullName>
    </recommendedName>
</protein>
<proteinExistence type="predicted"/>
<dbReference type="EMBL" id="BMPG01000002">
    <property type="protein sequence ID" value="GGL58369.1"/>
    <property type="molecule type" value="Genomic_DNA"/>
</dbReference>
<comment type="caution">
    <text evidence="1">The sequence shown here is derived from an EMBL/GenBank/DDBJ whole genome shotgun (WGS) entry which is preliminary data.</text>
</comment>
<evidence type="ECO:0000313" key="2">
    <source>
        <dbReference type="Proteomes" id="UP000607197"/>
    </source>
</evidence>
<accession>A0A830F381</accession>
<name>A0A830F381_9EURY</name>
<organism evidence="1 2">
    <name type="scientific">Halocalculus aciditolerans</name>
    <dbReference type="NCBI Taxonomy" id="1383812"/>
    <lineage>
        <taxon>Archaea</taxon>
        <taxon>Methanobacteriati</taxon>
        <taxon>Methanobacteriota</taxon>
        <taxon>Stenosarchaea group</taxon>
        <taxon>Halobacteria</taxon>
        <taxon>Halobacteriales</taxon>
        <taxon>Halobacteriaceae</taxon>
        <taxon>Halocalculus</taxon>
    </lineage>
</organism>
<evidence type="ECO:0000313" key="1">
    <source>
        <dbReference type="EMBL" id="GGL58369.1"/>
    </source>
</evidence>
<keyword evidence="2" id="KW-1185">Reference proteome</keyword>
<evidence type="ECO:0008006" key="3">
    <source>
        <dbReference type="Google" id="ProtNLM"/>
    </source>
</evidence>
<reference evidence="1" key="1">
    <citation type="journal article" date="2014" name="Int. J. Syst. Evol. Microbiol.">
        <title>Complete genome sequence of Corynebacterium casei LMG S-19264T (=DSM 44701T), isolated from a smear-ripened cheese.</title>
        <authorList>
            <consortium name="US DOE Joint Genome Institute (JGI-PGF)"/>
            <person name="Walter F."/>
            <person name="Albersmeier A."/>
            <person name="Kalinowski J."/>
            <person name="Ruckert C."/>
        </authorList>
    </citation>
    <scope>NUCLEOTIDE SEQUENCE</scope>
    <source>
        <strain evidence="1">JCM 19596</strain>
    </source>
</reference>
<reference evidence="1" key="2">
    <citation type="submission" date="2020-09" db="EMBL/GenBank/DDBJ databases">
        <authorList>
            <person name="Sun Q."/>
            <person name="Ohkuma M."/>
        </authorList>
    </citation>
    <scope>NUCLEOTIDE SEQUENCE</scope>
    <source>
        <strain evidence="1">JCM 19596</strain>
    </source>
</reference>
<dbReference type="RefSeq" id="WP_188977664.1">
    <property type="nucleotide sequence ID" value="NZ_BMPG01000002.1"/>
</dbReference>